<dbReference type="Pfam" id="PF00106">
    <property type="entry name" value="adh_short"/>
    <property type="match status" value="1"/>
</dbReference>
<dbReference type="Gene3D" id="3.40.50.720">
    <property type="entry name" value="NAD(P)-binding Rossmann-like Domain"/>
    <property type="match status" value="1"/>
</dbReference>
<dbReference type="CDD" id="cd05374">
    <property type="entry name" value="17beta-HSD-like_SDR_c"/>
    <property type="match status" value="1"/>
</dbReference>
<comment type="similarity">
    <text evidence="1 3">Belongs to the short-chain dehydrogenases/reductases (SDR) family.</text>
</comment>
<protein>
    <submittedName>
        <fullName evidence="4">Short-chain dehydrogenase/reductase</fullName>
    </submittedName>
</protein>
<evidence type="ECO:0000313" key="5">
    <source>
        <dbReference type="Proteomes" id="UP000192277"/>
    </source>
</evidence>
<evidence type="ECO:0000256" key="2">
    <source>
        <dbReference type="ARBA" id="ARBA00023002"/>
    </source>
</evidence>
<dbReference type="PANTHER" id="PTHR43976">
    <property type="entry name" value="SHORT CHAIN DEHYDROGENASE"/>
    <property type="match status" value="1"/>
</dbReference>
<name>A0ABX3P5B1_9BACT</name>
<evidence type="ECO:0000313" key="4">
    <source>
        <dbReference type="EMBL" id="OQP55342.1"/>
    </source>
</evidence>
<gene>
    <name evidence="4" type="ORF">A4D02_03265</name>
</gene>
<dbReference type="InterPro" id="IPR051911">
    <property type="entry name" value="SDR_oxidoreductase"/>
</dbReference>
<dbReference type="PANTHER" id="PTHR43976:SF16">
    <property type="entry name" value="SHORT-CHAIN DEHYDROGENASE_REDUCTASE FAMILY PROTEIN"/>
    <property type="match status" value="1"/>
</dbReference>
<dbReference type="InterPro" id="IPR002347">
    <property type="entry name" value="SDR_fam"/>
</dbReference>
<comment type="caution">
    <text evidence="4">The sequence shown here is derived from an EMBL/GenBank/DDBJ whole genome shotgun (WGS) entry which is preliminary data.</text>
</comment>
<dbReference type="Proteomes" id="UP000192277">
    <property type="component" value="Unassembled WGS sequence"/>
</dbReference>
<organism evidence="4 5">
    <name type="scientific">Niastella koreensis</name>
    <dbReference type="NCBI Taxonomy" id="354356"/>
    <lineage>
        <taxon>Bacteria</taxon>
        <taxon>Pseudomonadati</taxon>
        <taxon>Bacteroidota</taxon>
        <taxon>Chitinophagia</taxon>
        <taxon>Chitinophagales</taxon>
        <taxon>Chitinophagaceae</taxon>
        <taxon>Niastella</taxon>
    </lineage>
</organism>
<dbReference type="SUPFAM" id="SSF51735">
    <property type="entry name" value="NAD(P)-binding Rossmann-fold domains"/>
    <property type="match status" value="1"/>
</dbReference>
<dbReference type="PRINTS" id="PR00080">
    <property type="entry name" value="SDRFAMILY"/>
</dbReference>
<accession>A0ABX3P5B1</accession>
<dbReference type="NCBIfam" id="NF004824">
    <property type="entry name" value="PRK06180.1"/>
    <property type="match status" value="1"/>
</dbReference>
<proteinExistence type="inferred from homology"/>
<evidence type="ECO:0000256" key="3">
    <source>
        <dbReference type="RuleBase" id="RU000363"/>
    </source>
</evidence>
<dbReference type="EMBL" id="LWBO01000001">
    <property type="protein sequence ID" value="OQP55342.1"/>
    <property type="molecule type" value="Genomic_DNA"/>
</dbReference>
<evidence type="ECO:0000256" key="1">
    <source>
        <dbReference type="ARBA" id="ARBA00006484"/>
    </source>
</evidence>
<reference evidence="4 5" key="1">
    <citation type="submission" date="2016-04" db="EMBL/GenBank/DDBJ databases">
        <authorList>
            <person name="Chen L."/>
            <person name="Zhuang W."/>
            <person name="Wang G."/>
        </authorList>
    </citation>
    <scope>NUCLEOTIDE SEQUENCE [LARGE SCALE GENOMIC DNA]</scope>
    <source>
        <strain evidence="5">GR20</strain>
    </source>
</reference>
<dbReference type="PRINTS" id="PR00081">
    <property type="entry name" value="GDHRDH"/>
</dbReference>
<sequence length="296" mass="32412">MNEQQQLKNLTKEKQLSMNKKTWFVTGASKGLGLVLVKTLLKAGYRVAATSRNINELQTAVGVNSDAFLPLAVDLKNEKSVEKGIQDTVAQFGTIDVVVNNAGYGLFGSLEELSDEEVRENFDINVFGVLNVIRKVLPYMRKQQSGHIFNIASIGGFAGAFPGFGSYIATKFAMHGFSESLDAEVKPFGIKVTIVSPGYFRTQFLDASLGVPKNEIEAYKLVRESQQAHQQGINHNQPGDPAKAAIVMIEIAEQQQPPLHLFLGKDAYQFADSKIKAVQQDMAAVKELATSTDIDQ</sequence>
<keyword evidence="2" id="KW-0560">Oxidoreductase</keyword>
<dbReference type="InterPro" id="IPR036291">
    <property type="entry name" value="NAD(P)-bd_dom_sf"/>
</dbReference>
<keyword evidence="5" id="KW-1185">Reference proteome</keyword>